<keyword evidence="2" id="KW-1185">Reference proteome</keyword>
<proteinExistence type="predicted"/>
<sequence length="80" mass="9342">MTPTAGIDFAQNDGLHIKQEWTAAIEDETRRLKETVDDHESMIRSLGRVEYRIDRIDQDAQKTTVGLHTFVIRSTRWRKS</sequence>
<evidence type="ECO:0000313" key="2">
    <source>
        <dbReference type="Proteomes" id="UP000011750"/>
    </source>
</evidence>
<accession>M4DM25</accession>
<name>M4DM25_BRACM</name>
<reference evidence="1 2" key="2">
    <citation type="journal article" date="2018" name="Hortic Res">
        <title>Improved Brassica rapa reference genome by single-molecule sequencing and chromosome conformation capture technologies.</title>
        <authorList>
            <person name="Zhang L."/>
            <person name="Cai X."/>
            <person name="Wu J."/>
            <person name="Liu M."/>
            <person name="Grob S."/>
            <person name="Cheng F."/>
            <person name="Liang J."/>
            <person name="Cai C."/>
            <person name="Liu Z."/>
            <person name="Liu B."/>
            <person name="Wang F."/>
            <person name="Li S."/>
            <person name="Liu F."/>
            <person name="Li X."/>
            <person name="Cheng L."/>
            <person name="Yang W."/>
            <person name="Li M.H."/>
            <person name="Grossniklaus U."/>
            <person name="Zheng H."/>
            <person name="Wang X."/>
        </authorList>
    </citation>
    <scope>NUCLEOTIDE SEQUENCE [LARGE SCALE GENOMIC DNA]</scope>
    <source>
        <strain evidence="1 2">cv. Chiifu-401-42</strain>
    </source>
</reference>
<dbReference type="AlphaFoldDB" id="M4DM25"/>
<organism evidence="1 2">
    <name type="scientific">Brassica campestris</name>
    <name type="common">Field mustard</name>
    <dbReference type="NCBI Taxonomy" id="3711"/>
    <lineage>
        <taxon>Eukaryota</taxon>
        <taxon>Viridiplantae</taxon>
        <taxon>Streptophyta</taxon>
        <taxon>Embryophyta</taxon>
        <taxon>Tracheophyta</taxon>
        <taxon>Spermatophyta</taxon>
        <taxon>Magnoliopsida</taxon>
        <taxon>eudicotyledons</taxon>
        <taxon>Gunneridae</taxon>
        <taxon>Pentapetalae</taxon>
        <taxon>rosids</taxon>
        <taxon>malvids</taxon>
        <taxon>Brassicales</taxon>
        <taxon>Brassicaceae</taxon>
        <taxon>Brassiceae</taxon>
        <taxon>Brassica</taxon>
    </lineage>
</organism>
<protein>
    <submittedName>
        <fullName evidence="1">Uncharacterized protein</fullName>
    </submittedName>
</protein>
<reference evidence="1" key="3">
    <citation type="submission" date="2023-03" db="UniProtKB">
        <authorList>
            <consortium name="EnsemblPlants"/>
        </authorList>
    </citation>
    <scope>IDENTIFICATION</scope>
    <source>
        <strain evidence="1">cv. Chiifu-401-42</strain>
    </source>
</reference>
<evidence type="ECO:0000313" key="1">
    <source>
        <dbReference type="EnsemblPlants" id="Bra017556.1-P"/>
    </source>
</evidence>
<dbReference type="EnsemblPlants" id="Bra017556.1">
    <property type="protein sequence ID" value="Bra017556.1-P"/>
    <property type="gene ID" value="Bra017556"/>
</dbReference>
<reference evidence="1 2" key="1">
    <citation type="journal article" date="2011" name="Nat. Genet.">
        <title>The genome of the mesopolyploid crop species Brassica rapa.</title>
        <authorList>
            <consortium name="Brassica rapa Genome Sequencing Project Consortium"/>
            <person name="Wang X."/>
            <person name="Wang H."/>
            <person name="Wang J."/>
            <person name="Sun R."/>
            <person name="Wu J."/>
            <person name="Liu S."/>
            <person name="Bai Y."/>
            <person name="Mun J.H."/>
            <person name="Bancroft I."/>
            <person name="Cheng F."/>
            <person name="Huang S."/>
            <person name="Li X."/>
            <person name="Hua W."/>
            <person name="Wang J."/>
            <person name="Wang X."/>
            <person name="Freeling M."/>
            <person name="Pires J.C."/>
            <person name="Paterson A.H."/>
            <person name="Chalhoub B."/>
            <person name="Wang B."/>
            <person name="Hayward A."/>
            <person name="Sharpe A.G."/>
            <person name="Park B.S."/>
            <person name="Weisshaar B."/>
            <person name="Liu B."/>
            <person name="Li B."/>
            <person name="Liu B."/>
            <person name="Tong C."/>
            <person name="Song C."/>
            <person name="Duran C."/>
            <person name="Peng C."/>
            <person name="Geng C."/>
            <person name="Koh C."/>
            <person name="Lin C."/>
            <person name="Edwards D."/>
            <person name="Mu D."/>
            <person name="Shen D."/>
            <person name="Soumpourou E."/>
            <person name="Li F."/>
            <person name="Fraser F."/>
            <person name="Conant G."/>
            <person name="Lassalle G."/>
            <person name="King G.J."/>
            <person name="Bonnema G."/>
            <person name="Tang H."/>
            <person name="Wang H."/>
            <person name="Belcram H."/>
            <person name="Zhou H."/>
            <person name="Hirakawa H."/>
            <person name="Abe H."/>
            <person name="Guo H."/>
            <person name="Wang H."/>
            <person name="Jin H."/>
            <person name="Parkin I.A."/>
            <person name="Batley J."/>
            <person name="Kim J.S."/>
            <person name="Just J."/>
            <person name="Li J."/>
            <person name="Xu J."/>
            <person name="Deng J."/>
            <person name="Kim J.A."/>
            <person name="Li J."/>
            <person name="Yu J."/>
            <person name="Meng J."/>
            <person name="Wang J."/>
            <person name="Min J."/>
            <person name="Poulain J."/>
            <person name="Wang J."/>
            <person name="Hatakeyama K."/>
            <person name="Wu K."/>
            <person name="Wang L."/>
            <person name="Fang L."/>
            <person name="Trick M."/>
            <person name="Links M.G."/>
            <person name="Zhao M."/>
            <person name="Jin M."/>
            <person name="Ramchiary N."/>
            <person name="Drou N."/>
            <person name="Berkman P.J."/>
            <person name="Cai Q."/>
            <person name="Huang Q."/>
            <person name="Li R."/>
            <person name="Tabata S."/>
            <person name="Cheng S."/>
            <person name="Zhang S."/>
            <person name="Zhang S."/>
            <person name="Huang S."/>
            <person name="Sato S."/>
            <person name="Sun S."/>
            <person name="Kwon S.J."/>
            <person name="Choi S.R."/>
            <person name="Lee T.H."/>
            <person name="Fan W."/>
            <person name="Zhao X."/>
            <person name="Tan X."/>
            <person name="Xu X."/>
            <person name="Wang Y."/>
            <person name="Qiu Y."/>
            <person name="Yin Y."/>
            <person name="Li Y."/>
            <person name="Du Y."/>
            <person name="Liao Y."/>
            <person name="Lim Y."/>
            <person name="Narusaka Y."/>
            <person name="Wang Y."/>
            <person name="Wang Z."/>
            <person name="Li Z."/>
            <person name="Wang Z."/>
            <person name="Xiong Z."/>
            <person name="Zhang Z."/>
        </authorList>
    </citation>
    <scope>NUCLEOTIDE SEQUENCE [LARGE SCALE GENOMIC DNA]</scope>
    <source>
        <strain evidence="1 2">cv. Chiifu-401-42</strain>
    </source>
</reference>
<dbReference type="Proteomes" id="UP000011750">
    <property type="component" value="Chromosome A09"/>
</dbReference>
<dbReference type="HOGENOM" id="CLU_2593143_0_0_1"/>
<dbReference type="InParanoid" id="M4DM25"/>
<dbReference type="Gramene" id="Bra017556.1">
    <property type="protein sequence ID" value="Bra017556.1-P"/>
    <property type="gene ID" value="Bra017556"/>
</dbReference>